<accession>A0AAW5F854</accession>
<comment type="caution">
    <text evidence="1">The sequence shown here is derived from an EMBL/GenBank/DDBJ whole genome shotgun (WGS) entry which is preliminary data.</text>
</comment>
<reference evidence="1" key="1">
    <citation type="journal article" date="2022" name="Cell Host Microbe">
        <title>Colonization of the live biotherapeutic product VE303 and modulation of the microbiota and metabolites in healthy volunteers.</title>
        <authorList>
            <person name="Dsouza M."/>
            <person name="Menon R."/>
            <person name="Crossette E."/>
            <person name="Bhattarai S.K."/>
            <person name="Schneider J."/>
            <person name="Kim Y.G."/>
            <person name="Reddy S."/>
            <person name="Caballero S."/>
            <person name="Felix C."/>
            <person name="Cornacchione L."/>
            <person name="Hendrickson J."/>
            <person name="Watson A.R."/>
            <person name="Minot S.S."/>
            <person name="Greenfield N."/>
            <person name="Schopf L."/>
            <person name="Szabady R."/>
            <person name="Patarroyo J."/>
            <person name="Smith W."/>
            <person name="Harrison P."/>
            <person name="Kuijper E.J."/>
            <person name="Kelly C.P."/>
            <person name="Olle B."/>
            <person name="Bobilev D."/>
            <person name="Silber J.L."/>
            <person name="Bucci V."/>
            <person name="Roberts B."/>
            <person name="Faith J."/>
            <person name="Norman J.M."/>
        </authorList>
    </citation>
    <scope>NUCLEOTIDE SEQUENCE</scope>
    <source>
        <strain evidence="1">VE303-04</strain>
    </source>
</reference>
<organism evidence="1 3">
    <name type="scientific">Clostridium symbiosum</name>
    <name type="common">Bacteroides symbiosus</name>
    <dbReference type="NCBI Taxonomy" id="1512"/>
    <lineage>
        <taxon>Bacteria</taxon>
        <taxon>Bacillati</taxon>
        <taxon>Bacillota</taxon>
        <taxon>Clostridia</taxon>
        <taxon>Lachnospirales</taxon>
        <taxon>Lachnospiraceae</taxon>
        <taxon>Otoolea</taxon>
    </lineage>
</organism>
<dbReference type="RefSeq" id="WP_003509846.1">
    <property type="nucleotide sequence ID" value="NZ_BAABZD010000023.1"/>
</dbReference>
<gene>
    <name evidence="1" type="ORF">K5I21_19640</name>
    <name evidence="2" type="ORF">PM006_11515</name>
</gene>
<evidence type="ECO:0000313" key="2">
    <source>
        <dbReference type="EMBL" id="MDB2000830.1"/>
    </source>
</evidence>
<name>A0AAW5F854_CLOSY</name>
<proteinExistence type="predicted"/>
<dbReference type="Proteomes" id="UP001203136">
    <property type="component" value="Unassembled WGS sequence"/>
</dbReference>
<reference evidence="2" key="2">
    <citation type="submission" date="2023-01" db="EMBL/GenBank/DDBJ databases">
        <title>Human gut microbiome strain richness.</title>
        <authorList>
            <person name="Chen-Liaw A."/>
        </authorList>
    </citation>
    <scope>NUCLEOTIDE SEQUENCE</scope>
    <source>
        <strain evidence="2">B1_m1001713B170214d0_201011</strain>
    </source>
</reference>
<dbReference type="EMBL" id="JAQLGM010000026">
    <property type="protein sequence ID" value="MDB2000830.1"/>
    <property type="molecule type" value="Genomic_DNA"/>
</dbReference>
<dbReference type="AlphaFoldDB" id="A0AAW5F854"/>
<protein>
    <submittedName>
        <fullName evidence="1">Uncharacterized protein</fullName>
    </submittedName>
</protein>
<evidence type="ECO:0000313" key="1">
    <source>
        <dbReference type="EMBL" id="MCK0088043.1"/>
    </source>
</evidence>
<evidence type="ECO:0000313" key="3">
    <source>
        <dbReference type="Proteomes" id="UP001203136"/>
    </source>
</evidence>
<dbReference type="Proteomes" id="UP001300871">
    <property type="component" value="Unassembled WGS sequence"/>
</dbReference>
<dbReference type="EMBL" id="JAINVB010000001">
    <property type="protein sequence ID" value="MCK0088043.1"/>
    <property type="molecule type" value="Genomic_DNA"/>
</dbReference>
<dbReference type="GeneID" id="57968976"/>
<sequence>MWTYTKCTSKDREEKLNKLTEAFAREKDCSRYLSDVQKFINSTQTTIVLLQDVEDNVLIEMDYVPVNDYVFHVVNIEENGIKKQGLPCMTIKQAVSQFMAEIQD</sequence>